<feature type="region of interest" description="Disordered" evidence="1">
    <location>
        <begin position="527"/>
        <end position="585"/>
    </location>
</feature>
<evidence type="ECO:0000313" key="3">
    <source>
        <dbReference type="Proteomes" id="UP000284403"/>
    </source>
</evidence>
<reference evidence="2 3" key="1">
    <citation type="journal article" date="2018" name="BMC Genomics">
        <title>Genomic comparison of Trypanosoma conorhini and Trypanosoma rangeli to Trypanosoma cruzi strains of high and low virulence.</title>
        <authorList>
            <person name="Bradwell K.R."/>
            <person name="Koparde V.N."/>
            <person name="Matveyev A.V."/>
            <person name="Serrano M.G."/>
            <person name="Alves J.M."/>
            <person name="Parikh H."/>
            <person name="Huang B."/>
            <person name="Lee V."/>
            <person name="Espinosa-Alvarez O."/>
            <person name="Ortiz P.A."/>
            <person name="Costa-Martins A.G."/>
            <person name="Teixeira M.M."/>
            <person name="Buck G.A."/>
        </authorList>
    </citation>
    <scope>NUCLEOTIDE SEQUENCE [LARGE SCALE GENOMIC DNA]</scope>
    <source>
        <strain evidence="2 3">025E</strain>
    </source>
</reference>
<feature type="compositionally biased region" description="Polar residues" evidence="1">
    <location>
        <begin position="527"/>
        <end position="537"/>
    </location>
</feature>
<proteinExistence type="predicted"/>
<organism evidence="2 3">
    <name type="scientific">Trypanosoma conorhini</name>
    <dbReference type="NCBI Taxonomy" id="83891"/>
    <lineage>
        <taxon>Eukaryota</taxon>
        <taxon>Discoba</taxon>
        <taxon>Euglenozoa</taxon>
        <taxon>Kinetoplastea</taxon>
        <taxon>Metakinetoplastina</taxon>
        <taxon>Trypanosomatida</taxon>
        <taxon>Trypanosomatidae</taxon>
        <taxon>Trypanosoma</taxon>
    </lineage>
</organism>
<gene>
    <name evidence="2" type="ORF">Tco025E_04045</name>
</gene>
<feature type="region of interest" description="Disordered" evidence="1">
    <location>
        <begin position="1362"/>
        <end position="1409"/>
    </location>
</feature>
<evidence type="ECO:0000256" key="1">
    <source>
        <dbReference type="SAM" id="MobiDB-lite"/>
    </source>
</evidence>
<dbReference type="RefSeq" id="XP_029228909.1">
    <property type="nucleotide sequence ID" value="XM_029370958.1"/>
</dbReference>
<keyword evidence="3" id="KW-1185">Reference proteome</keyword>
<feature type="region of interest" description="Disordered" evidence="1">
    <location>
        <begin position="1293"/>
        <end position="1313"/>
    </location>
</feature>
<sequence>MGGGCRAAVRAASTAFAALRRRRRLLPPATLMQQRRHCSGSFAAGKQAFHYRPHQLSGKSRRGANSGAEASLAAPASSSMRLSLDSLAPPATLTADTAVEYLAALRGLHRSLGIATSSSRVRWQAREFLLRGMPDPNAKELQALWTMTEELACAITVSCAYFEVSISECMYGTESVEFLQGIWQKRLQASSASSSVLKCTCEEAVLLGRLTMALLELLTNRILHVEVDEYELLSQLLCMTLLPAVMSVLQDDALFHSSTGGADENTSELTAAQATAFTVLLSSLTKAAVTQWARPGSDSGGVVLFGTPAAPPRPPEGVPRLPRALRVSVPALPLAKLARGVHHCARGLLPAQVKEAALPLLRFFTLTQCVPLFIVPCGACVQHGGDDGGGAQDTHMVSLVTSITDVLQASLEHRTAFVSHQVANITSIYARILSFSPRDPAREAGTDGNVATASAQWLMFESLMMGVKRNLLYHVEPLSPTVVMPQLCECVTAFARKYLFSDLAALLNALSKIFRVVCEHHRRLRAQPQQWRQSQGAQLDRQDAVRSRFERRRTTAPVATTSEVSTDAGHSSPSSAAAAPPPSSSSTGVFFVSNDDIAEIEGELEVLLDACVAVMERHLPASCNSRQVFVAKASAPHSAGREGGGGGGGSTAGREETGVALAGVGASQAKSLGGRSRRLKKTVSSRELVMIAEGVHALSWRPFMAFQERLLTLLSSHVGQMEATPSEYACLVGYLLRAPPVPPSVIFHSVGDRLRRLIHAEAVTAASSHGVGLGGSQASTAAVATAEEEEGGGGRMVIAAAHARSLQDKPLALHDACAVVFAFAQKLKKSALPLLHDLLVRCGQRVVAASGSPPGLCEDAATFFSAFAMFVASATWVLHQSEPFSAGDHVLAFIATSRDRAAQVLAAMAPEEGSHAATARLPLRELAYACMMLEPSRGSGGDGPLAQLRRGLREAYTVCGSRCDSMEVAQFLADYLATTAMTMSYGDSLTAREGAAPPQLLPWMIASLQLQQRLASSTRILIVTFSPFLAGGSDEEVARILHVTRMYCRTFATLVTTLRLLRAAKVELLREEAVLAVVLRKVAQLTRRTARPLELFQFFELYGDCPQLVAACLSELLPEAQCFNAINAFVPIVQVNAAVRAVRRLRQRELRQRWLAAMTPLILSAVSSSREPLDVVLELTECIGSDDPGLLQAVLKSSASMQVIHETFSYTVPGDVLLRLLLQLQSVKTSHPTVRRLHAASRKLLQRGNVHIPLEQLAQAMLLPSLEGTTLGRRLQKLFVFRVTTLLGATRPRSARRKELPEAKCDEDPPTTAERHFHWDESLNRLELEHWMALLRFSHVGEPSSHRLVMAIKQDRDATAQRRGKSAFSASANGENAPATAEAAAAAAAAADVPAGETPEGHAGSSEVGERADKRCRSLAYFYAFSDHTILCLRRALGAFHFITLVCELLRQAACLSPEAASAQEPASRGRRCMYDGSASPLSDARVWPFLRLAVGLVEEMSADLGEFLRREQDERRRLHYREEAAAAAGGVEEGAEVVLNVGAVLELLRLLDAYDPPLREQRLLLHLQLPPSSPAPAEAPALFADAVQLPHRHLYRLLLQLPLYWGKETPAATPVDTPRVRLQNISSVFDYCSAPPEFDSPFGAPDPSMEAHRRLTGIFGTDRPLITDVWLPLPALRSQQQQIDRSVKTQLFEALMRCLVRDGESLAATRSRLAALGPRDLACVAQTCLRGDTGDAVGTDARDRWGEDSWRRGRRAEAVTALELLTDMLPSATAEDIHDVVMVLLPPPSAEARRHGGDGHASHAPPHGEVAEVRRFLAHVAVVMGNDTERFPLPLLYGILLRLHEPHRLIAPAAAQMMLTSLHVADDATRRQHPQEHEEEAAAVEEEGPEEAVDGPSRKRCYTAAVALLRSVVASSSSASSCA</sequence>
<dbReference type="Proteomes" id="UP000284403">
    <property type="component" value="Unassembled WGS sequence"/>
</dbReference>
<feature type="compositionally biased region" description="Acidic residues" evidence="1">
    <location>
        <begin position="1878"/>
        <end position="1894"/>
    </location>
</feature>
<feature type="region of interest" description="Disordered" evidence="1">
    <location>
        <begin position="635"/>
        <end position="655"/>
    </location>
</feature>
<name>A0A422PPG0_9TRYP</name>
<feature type="compositionally biased region" description="Basic and acidic residues" evidence="1">
    <location>
        <begin position="1868"/>
        <end position="1877"/>
    </location>
</feature>
<comment type="caution">
    <text evidence="2">The sequence shown here is derived from an EMBL/GenBank/DDBJ whole genome shotgun (WGS) entry which is preliminary data.</text>
</comment>
<dbReference type="EMBL" id="MKKU01000200">
    <property type="protein sequence ID" value="RNF19633.1"/>
    <property type="molecule type" value="Genomic_DNA"/>
</dbReference>
<feature type="compositionally biased region" description="Low complexity" evidence="1">
    <location>
        <begin position="1372"/>
        <end position="1398"/>
    </location>
</feature>
<feature type="region of interest" description="Disordered" evidence="1">
    <location>
        <begin position="1868"/>
        <end position="1898"/>
    </location>
</feature>
<evidence type="ECO:0000313" key="2">
    <source>
        <dbReference type="EMBL" id="RNF19633.1"/>
    </source>
</evidence>
<dbReference type="OrthoDB" id="252673at2759"/>
<feature type="compositionally biased region" description="Gly residues" evidence="1">
    <location>
        <begin position="641"/>
        <end position="651"/>
    </location>
</feature>
<dbReference type="GeneID" id="40317656"/>
<feature type="compositionally biased region" description="Basic and acidic residues" evidence="1">
    <location>
        <begin position="1297"/>
        <end position="1313"/>
    </location>
</feature>
<protein>
    <submittedName>
        <fullName evidence="2">Uncharacterized protein</fullName>
    </submittedName>
</protein>
<feature type="compositionally biased region" description="Polar residues" evidence="1">
    <location>
        <begin position="557"/>
        <end position="569"/>
    </location>
</feature>
<accession>A0A422PPG0</accession>